<organism evidence="3 4">
    <name type="scientific">Anaeramoeba ignava</name>
    <name type="common">Anaerobic marine amoeba</name>
    <dbReference type="NCBI Taxonomy" id="1746090"/>
    <lineage>
        <taxon>Eukaryota</taxon>
        <taxon>Metamonada</taxon>
        <taxon>Anaeramoebidae</taxon>
        <taxon>Anaeramoeba</taxon>
    </lineage>
</organism>
<feature type="compositionally biased region" description="Basic and acidic residues" evidence="1">
    <location>
        <begin position="170"/>
        <end position="200"/>
    </location>
</feature>
<dbReference type="AlphaFoldDB" id="A0A9Q0LPG3"/>
<evidence type="ECO:0000256" key="1">
    <source>
        <dbReference type="SAM" id="MobiDB-lite"/>
    </source>
</evidence>
<protein>
    <submittedName>
        <fullName evidence="3">Charged multivesicular body protein</fullName>
    </submittedName>
</protein>
<name>A0A9Q0LPG3_ANAIG</name>
<dbReference type="InterPro" id="IPR005024">
    <property type="entry name" value="Snf7_fam"/>
</dbReference>
<feature type="region of interest" description="Disordered" evidence="1">
    <location>
        <begin position="157"/>
        <end position="200"/>
    </location>
</feature>
<reference evidence="3" key="1">
    <citation type="submission" date="2022-10" db="EMBL/GenBank/DDBJ databases">
        <title>Novel sulphate-reducing endosymbionts in the free-living metamonad Anaeramoeba.</title>
        <authorList>
            <person name="Jerlstrom-Hultqvist J."/>
            <person name="Cepicka I."/>
            <person name="Gallot-Lavallee L."/>
            <person name="Salas-Leiva D."/>
            <person name="Curtis B.A."/>
            <person name="Zahonova K."/>
            <person name="Pipaliya S."/>
            <person name="Dacks J."/>
            <person name="Roger A.J."/>
        </authorList>
    </citation>
    <scope>NUCLEOTIDE SEQUENCE</scope>
    <source>
        <strain evidence="3">BMAN</strain>
    </source>
</reference>
<evidence type="ECO:0000313" key="4">
    <source>
        <dbReference type="Proteomes" id="UP001149090"/>
    </source>
</evidence>
<comment type="caution">
    <text evidence="3">The sequence shown here is derived from an EMBL/GenBank/DDBJ whole genome shotgun (WGS) entry which is preliminary data.</text>
</comment>
<accession>A0A9Q0LPG3</accession>
<keyword evidence="2" id="KW-1133">Transmembrane helix</keyword>
<keyword evidence="2" id="KW-0812">Transmembrane</keyword>
<dbReference type="Pfam" id="PF03357">
    <property type="entry name" value="Snf7"/>
    <property type="match status" value="1"/>
</dbReference>
<keyword evidence="2" id="KW-0472">Membrane</keyword>
<gene>
    <name evidence="3" type="ORF">M0811_07913</name>
</gene>
<dbReference type="EMBL" id="JAPDFW010000068">
    <property type="protein sequence ID" value="KAJ5074870.1"/>
    <property type="molecule type" value="Genomic_DNA"/>
</dbReference>
<dbReference type="Proteomes" id="UP001149090">
    <property type="component" value="Unassembled WGS sequence"/>
</dbReference>
<sequence>MKQKAAAKRGDNVSAKILATEQGDSEKQKDRQKTEINSLIMTMQTNVATQNIMGALRNSAKVMQYMNSLVRTPEISQTMMVLSREMTKSNQQKFIIFIRFVLLINFLFLSFILFLFYKAGALEEMVEDTFETLDGDEISDEADDEVDKVMVQLTQGTLKSSDSTKGLSNLEKKQLEEQEVEKRKKQKEEEDALHDRLSAL</sequence>
<proteinExistence type="predicted"/>
<dbReference type="Gene3D" id="6.10.140.1230">
    <property type="match status" value="1"/>
</dbReference>
<dbReference type="GO" id="GO:0007034">
    <property type="term" value="P:vacuolar transport"/>
    <property type="evidence" value="ECO:0007669"/>
    <property type="project" value="InterPro"/>
</dbReference>
<feature type="transmembrane region" description="Helical" evidence="2">
    <location>
        <begin position="94"/>
        <end position="117"/>
    </location>
</feature>
<dbReference type="PANTHER" id="PTHR10476">
    <property type="entry name" value="CHARGED MULTIVESICULAR BODY PROTEIN"/>
    <property type="match status" value="1"/>
</dbReference>
<feature type="compositionally biased region" description="Polar residues" evidence="1">
    <location>
        <begin position="157"/>
        <end position="167"/>
    </location>
</feature>
<keyword evidence="4" id="KW-1185">Reference proteome</keyword>
<evidence type="ECO:0000313" key="3">
    <source>
        <dbReference type="EMBL" id="KAJ5074870.1"/>
    </source>
</evidence>
<evidence type="ECO:0000256" key="2">
    <source>
        <dbReference type="SAM" id="Phobius"/>
    </source>
</evidence>
<feature type="region of interest" description="Disordered" evidence="1">
    <location>
        <begin position="1"/>
        <end position="32"/>
    </location>
</feature>